<sequence length="81" mass="9202">MPKKVYTGTVTKDLMDKTVTVAVSELTQHPLYKKTIKRTKKLKAHDEKNVCKKGDQVTVMESRPISKSKSWVVIKRTEQGA</sequence>
<keyword evidence="9" id="KW-1185">Reference proteome</keyword>
<dbReference type="PRINTS" id="PR00973">
    <property type="entry name" value="RIBOSOMALS17"/>
</dbReference>
<comment type="function">
    <text evidence="6">One of the primary rRNA binding proteins, it binds specifically to the 5'-end of 16S ribosomal RNA.</text>
</comment>
<evidence type="ECO:0000256" key="3">
    <source>
        <dbReference type="ARBA" id="ARBA00022884"/>
    </source>
</evidence>
<evidence type="ECO:0000256" key="1">
    <source>
        <dbReference type="ARBA" id="ARBA00010254"/>
    </source>
</evidence>
<gene>
    <name evidence="6 8" type="primary">rpsQ</name>
    <name evidence="8" type="ORF">ASN18_2219</name>
</gene>
<evidence type="ECO:0000256" key="4">
    <source>
        <dbReference type="ARBA" id="ARBA00022980"/>
    </source>
</evidence>
<protein>
    <recommendedName>
        <fullName evidence="6">Small ribosomal subunit protein uS17</fullName>
    </recommendedName>
</protein>
<dbReference type="InterPro" id="IPR019979">
    <property type="entry name" value="Ribosomal_uS17_CS"/>
</dbReference>
<dbReference type="Gene3D" id="2.40.50.140">
    <property type="entry name" value="Nucleic acid-binding proteins"/>
    <property type="match status" value="1"/>
</dbReference>
<dbReference type="NCBIfam" id="NF004123">
    <property type="entry name" value="PRK05610.1"/>
    <property type="match status" value="1"/>
</dbReference>
<keyword evidence="5 6" id="KW-0687">Ribonucleoprotein</keyword>
<dbReference type="EMBL" id="LNQR01000078">
    <property type="protein sequence ID" value="KWT83403.1"/>
    <property type="molecule type" value="Genomic_DNA"/>
</dbReference>
<evidence type="ECO:0000256" key="6">
    <source>
        <dbReference type="HAMAP-Rule" id="MF_01345"/>
    </source>
</evidence>
<name>A0ABR5SDK6_9BACT</name>
<dbReference type="InterPro" id="IPR019984">
    <property type="entry name" value="Ribosomal_uS17_bact/chlr"/>
</dbReference>
<dbReference type="RefSeq" id="WP_085052822.1">
    <property type="nucleotide sequence ID" value="NZ_LNQR01000078.1"/>
</dbReference>
<dbReference type="HAMAP" id="MF_01345_B">
    <property type="entry name" value="Ribosomal_uS17_B"/>
    <property type="match status" value="1"/>
</dbReference>
<evidence type="ECO:0000256" key="5">
    <source>
        <dbReference type="ARBA" id="ARBA00023274"/>
    </source>
</evidence>
<comment type="similarity">
    <text evidence="1 6 7">Belongs to the universal ribosomal protein uS17 family.</text>
</comment>
<keyword evidence="4 6" id="KW-0689">Ribosomal protein</keyword>
<keyword evidence="2 6" id="KW-0699">rRNA-binding</keyword>
<evidence type="ECO:0000256" key="7">
    <source>
        <dbReference type="RuleBase" id="RU003872"/>
    </source>
</evidence>
<dbReference type="InterPro" id="IPR000266">
    <property type="entry name" value="Ribosomal_uS17"/>
</dbReference>
<proteinExistence type="inferred from homology"/>
<evidence type="ECO:0000313" key="9">
    <source>
        <dbReference type="Proteomes" id="UP000060487"/>
    </source>
</evidence>
<dbReference type="NCBIfam" id="TIGR03635">
    <property type="entry name" value="uS17_bact"/>
    <property type="match status" value="1"/>
</dbReference>
<dbReference type="PANTHER" id="PTHR10744">
    <property type="entry name" value="40S RIBOSOMAL PROTEIN S11 FAMILY MEMBER"/>
    <property type="match status" value="1"/>
</dbReference>
<reference evidence="8 9" key="1">
    <citation type="submission" date="2015-11" db="EMBL/GenBank/DDBJ databases">
        <authorList>
            <person name="Lin W."/>
        </authorList>
    </citation>
    <scope>NUCLEOTIDE SEQUENCE [LARGE SCALE GENOMIC DNA]</scope>
    <source>
        <strain evidence="8 9">HCH-1</strain>
    </source>
</reference>
<evidence type="ECO:0000313" key="8">
    <source>
        <dbReference type="EMBL" id="KWT83403.1"/>
    </source>
</evidence>
<organism evidence="8 9">
    <name type="scientific">Candidatus Magnetominusculus xianensis</name>
    <dbReference type="NCBI Taxonomy" id="1748249"/>
    <lineage>
        <taxon>Bacteria</taxon>
        <taxon>Pseudomonadati</taxon>
        <taxon>Nitrospirota</taxon>
        <taxon>Nitrospiria</taxon>
        <taxon>Nitrospirales</taxon>
        <taxon>Nitrospiraceae</taxon>
        <taxon>Candidatus Magnetominusculus</taxon>
    </lineage>
</organism>
<comment type="subunit">
    <text evidence="6">Part of the 30S ribosomal subunit.</text>
</comment>
<evidence type="ECO:0000256" key="2">
    <source>
        <dbReference type="ARBA" id="ARBA00022730"/>
    </source>
</evidence>
<keyword evidence="3 6" id="KW-0694">RNA-binding</keyword>
<dbReference type="Pfam" id="PF00366">
    <property type="entry name" value="Ribosomal_S17"/>
    <property type="match status" value="1"/>
</dbReference>
<dbReference type="PANTHER" id="PTHR10744:SF1">
    <property type="entry name" value="SMALL RIBOSOMAL SUBUNIT PROTEIN US17M"/>
    <property type="match status" value="1"/>
</dbReference>
<dbReference type="Proteomes" id="UP000060487">
    <property type="component" value="Unassembled WGS sequence"/>
</dbReference>
<dbReference type="InterPro" id="IPR012340">
    <property type="entry name" value="NA-bd_OB-fold"/>
</dbReference>
<dbReference type="SUPFAM" id="SSF50249">
    <property type="entry name" value="Nucleic acid-binding proteins"/>
    <property type="match status" value="1"/>
</dbReference>
<comment type="caution">
    <text evidence="8">The sequence shown here is derived from an EMBL/GenBank/DDBJ whole genome shotgun (WGS) entry which is preliminary data.</text>
</comment>
<dbReference type="CDD" id="cd00364">
    <property type="entry name" value="Ribosomal_uS17"/>
    <property type="match status" value="1"/>
</dbReference>
<dbReference type="PROSITE" id="PS00056">
    <property type="entry name" value="RIBOSOMAL_S17"/>
    <property type="match status" value="1"/>
</dbReference>
<dbReference type="GO" id="GO:0005840">
    <property type="term" value="C:ribosome"/>
    <property type="evidence" value="ECO:0007669"/>
    <property type="project" value="UniProtKB-KW"/>
</dbReference>
<accession>A0ABR5SDK6</accession>